<reference evidence="4 5" key="1">
    <citation type="submission" date="2024-02" db="EMBL/GenBank/DDBJ databases">
        <authorList>
            <person name="Chen Y."/>
            <person name="Shah S."/>
            <person name="Dougan E. K."/>
            <person name="Thang M."/>
            <person name="Chan C."/>
        </authorList>
    </citation>
    <scope>NUCLEOTIDE SEQUENCE [LARGE SCALE GENOMIC DNA]</scope>
</reference>
<dbReference type="Gene3D" id="2.30.29.30">
    <property type="entry name" value="Pleckstrin-homology domain (PH domain)/Phosphotyrosine-binding domain (PTB)"/>
    <property type="match status" value="1"/>
</dbReference>
<sequence length="648" mass="72290">MSDLLDLTEEKKDDVIDPLAAGYPSTSTSAEAPAPAAPAAAPVAAEPAAAPAAAAAEDDDWGDFASAPSAAAPVAEVAGTKPTVKEEVSFDPIAEKSADPYSNLETMEQKKKSDDNLIHFGSLDEFDPVAHQFDTPGQKAAAEAASAEAGDFNPNSGTQATGDGGDLLGLGGAASSSVEEPDKKMIFVYHKGEKNCVGWYSDMKPEDIKEAILCACDAIMDGGFVLREVQLGDDEEKAEPREDGQVFEFEHFHQLQNGQTYAIEAAGEREDLKKITGDRFRRLKVQIDPKLHVEAVKAIDRMRRGANLLKHTHYGFPHLRQFQLSDDTKRLIWYSGAKRKEDSMVNLDEVVEIKLGQQTPVFLHYRLPMLEHLSFSIIYGPKGSKTLDLTCKDEFEFDHWVTGLKAIFYSSKNKQISKEALLAHSKRFQKAMEKNNVGIKLTKLPEVKEKGHVGLDDCIEIVTHTPQQLDTKMERLRERLKTMSQQVSRLDHHSAAEMEVDLSLLTGQGPAYASVFVQDEDAQDEEMEIRRMHELVEQTTQVLQQARNELIALNQRQRSESSAGNTEAKAKKKETAACKHIDQLLWKAEVDLENVEDMYLRHIDNQKETYSLADFNQRVSRTFSEIEESINNQFDSIKSFFLRFLSRV</sequence>
<comment type="caution">
    <text evidence="4">The sequence shown here is derived from an EMBL/GenBank/DDBJ whole genome shotgun (WGS) entry which is preliminary data.</text>
</comment>
<evidence type="ECO:0000313" key="4">
    <source>
        <dbReference type="EMBL" id="CAK9021788.1"/>
    </source>
</evidence>
<dbReference type="SUPFAM" id="SSF50729">
    <property type="entry name" value="PH domain-like"/>
    <property type="match status" value="1"/>
</dbReference>
<dbReference type="Proteomes" id="UP001642484">
    <property type="component" value="Unassembled WGS sequence"/>
</dbReference>
<accession>A0ABP0K539</accession>
<dbReference type="PROSITE" id="PS50003">
    <property type="entry name" value="PH_DOMAIN"/>
    <property type="match status" value="1"/>
</dbReference>
<feature type="compositionally biased region" description="Low complexity" evidence="2">
    <location>
        <begin position="65"/>
        <end position="78"/>
    </location>
</feature>
<feature type="coiled-coil region" evidence="1">
    <location>
        <begin position="529"/>
        <end position="556"/>
    </location>
</feature>
<feature type="domain" description="PH" evidence="3">
    <location>
        <begin position="301"/>
        <end position="409"/>
    </location>
</feature>
<proteinExistence type="predicted"/>
<keyword evidence="1" id="KW-0175">Coiled coil</keyword>
<feature type="compositionally biased region" description="Gly residues" evidence="2">
    <location>
        <begin position="162"/>
        <end position="172"/>
    </location>
</feature>
<evidence type="ECO:0000256" key="1">
    <source>
        <dbReference type="SAM" id="Coils"/>
    </source>
</evidence>
<evidence type="ECO:0000259" key="3">
    <source>
        <dbReference type="PROSITE" id="PS50003"/>
    </source>
</evidence>
<feature type="compositionally biased region" description="Basic and acidic residues" evidence="2">
    <location>
        <begin position="83"/>
        <end position="92"/>
    </location>
</feature>
<dbReference type="InterPro" id="IPR001849">
    <property type="entry name" value="PH_domain"/>
</dbReference>
<dbReference type="InterPro" id="IPR011993">
    <property type="entry name" value="PH-like_dom_sf"/>
</dbReference>
<dbReference type="CDD" id="cd13365">
    <property type="entry name" value="PH_PLC_plant-like"/>
    <property type="match status" value="1"/>
</dbReference>
<gene>
    <name evidence="4" type="ORF">CCMP2556_LOCUS14569</name>
</gene>
<dbReference type="EMBL" id="CAXAMN010007491">
    <property type="protein sequence ID" value="CAK9021788.1"/>
    <property type="molecule type" value="Genomic_DNA"/>
</dbReference>
<dbReference type="Pfam" id="PF16457">
    <property type="entry name" value="PH_12"/>
    <property type="match status" value="1"/>
</dbReference>
<feature type="region of interest" description="Disordered" evidence="2">
    <location>
        <begin position="138"/>
        <end position="176"/>
    </location>
</feature>
<evidence type="ECO:0000256" key="2">
    <source>
        <dbReference type="SAM" id="MobiDB-lite"/>
    </source>
</evidence>
<feature type="region of interest" description="Disordered" evidence="2">
    <location>
        <begin position="1"/>
        <end position="92"/>
    </location>
</feature>
<feature type="compositionally biased region" description="Low complexity" evidence="2">
    <location>
        <begin position="140"/>
        <end position="149"/>
    </location>
</feature>
<feature type="compositionally biased region" description="Low complexity" evidence="2">
    <location>
        <begin position="30"/>
        <end position="55"/>
    </location>
</feature>
<organism evidence="4 5">
    <name type="scientific">Durusdinium trenchii</name>
    <dbReference type="NCBI Taxonomy" id="1381693"/>
    <lineage>
        <taxon>Eukaryota</taxon>
        <taxon>Sar</taxon>
        <taxon>Alveolata</taxon>
        <taxon>Dinophyceae</taxon>
        <taxon>Suessiales</taxon>
        <taxon>Symbiodiniaceae</taxon>
        <taxon>Durusdinium</taxon>
    </lineage>
</organism>
<evidence type="ECO:0000313" key="5">
    <source>
        <dbReference type="Proteomes" id="UP001642484"/>
    </source>
</evidence>
<keyword evidence="5" id="KW-1185">Reference proteome</keyword>
<name>A0ABP0K539_9DINO</name>
<protein>
    <recommendedName>
        <fullName evidence="3">PH domain-containing protein</fullName>
    </recommendedName>
</protein>